<evidence type="ECO:0000313" key="3">
    <source>
        <dbReference type="Proteomes" id="UP001596097"/>
    </source>
</evidence>
<organism evidence="2 3">
    <name type="scientific">Mumia xiangluensis</name>
    <dbReference type="NCBI Taxonomy" id="1678900"/>
    <lineage>
        <taxon>Bacteria</taxon>
        <taxon>Bacillati</taxon>
        <taxon>Actinomycetota</taxon>
        <taxon>Actinomycetes</taxon>
        <taxon>Propionibacteriales</taxon>
        <taxon>Nocardioidaceae</taxon>
        <taxon>Mumia</taxon>
    </lineage>
</organism>
<reference evidence="3" key="1">
    <citation type="journal article" date="2019" name="Int. J. Syst. Evol. Microbiol.">
        <title>The Global Catalogue of Microorganisms (GCM) 10K type strain sequencing project: providing services to taxonomists for standard genome sequencing and annotation.</title>
        <authorList>
            <consortium name="The Broad Institute Genomics Platform"/>
            <consortium name="The Broad Institute Genome Sequencing Center for Infectious Disease"/>
            <person name="Wu L."/>
            <person name="Ma J."/>
        </authorList>
    </citation>
    <scope>NUCLEOTIDE SEQUENCE [LARGE SCALE GENOMIC DNA]</scope>
    <source>
        <strain evidence="3">CGMCC 4.7198</strain>
    </source>
</reference>
<dbReference type="Proteomes" id="UP001596097">
    <property type="component" value="Unassembled WGS sequence"/>
</dbReference>
<dbReference type="RefSeq" id="WP_163695438.1">
    <property type="nucleotide sequence ID" value="NZ_JBHSQL010000031.1"/>
</dbReference>
<dbReference type="EMBL" id="JBHSQL010000031">
    <property type="protein sequence ID" value="MFC6151987.1"/>
    <property type="molecule type" value="Genomic_DNA"/>
</dbReference>
<name>A0ABW1QR99_9ACTN</name>
<evidence type="ECO:0000313" key="2">
    <source>
        <dbReference type="EMBL" id="MFC6151987.1"/>
    </source>
</evidence>
<feature type="region of interest" description="Disordered" evidence="1">
    <location>
        <begin position="14"/>
        <end position="33"/>
    </location>
</feature>
<evidence type="ECO:0000256" key="1">
    <source>
        <dbReference type="SAM" id="MobiDB-lite"/>
    </source>
</evidence>
<feature type="compositionally biased region" description="Low complexity" evidence="1">
    <location>
        <begin position="18"/>
        <end position="29"/>
    </location>
</feature>
<sequence length="270" mass="28446">MVRVGARLTCMKHDETRAGTATTTGQQTQVPRPVGAPAAVTESLFLVPTRHLVALRDVLRSGEDPEGAAVELGAAAATEGIGWSELLRDVEDVCRSVSGSLPPYELVRAMSIAWTETAIHDAYETSCEDPLTGLASAAHLRSRLDDAYRLAERSGVLASDTAAFVVVEVSGGVGPDMGLLRSLSMLVIADALRTCFDGDETIARLGEHRAVALVRRSDAIRGYRALREVLDRSADVPATRVWVEGLPATSGAATRLLGELGRGSTASGLG</sequence>
<keyword evidence="3" id="KW-1185">Reference proteome</keyword>
<gene>
    <name evidence="2" type="ORF">ACFPYK_21465</name>
</gene>
<comment type="caution">
    <text evidence="2">The sequence shown here is derived from an EMBL/GenBank/DDBJ whole genome shotgun (WGS) entry which is preliminary data.</text>
</comment>
<protein>
    <recommendedName>
        <fullName evidence="4">GGDEF domain-containing protein, diguanylate cyclase (C-di-GMP synthetase) or its enzymatically inactive variants</fullName>
    </recommendedName>
</protein>
<proteinExistence type="predicted"/>
<accession>A0ABW1QR99</accession>
<evidence type="ECO:0008006" key="4">
    <source>
        <dbReference type="Google" id="ProtNLM"/>
    </source>
</evidence>